<organism evidence="2 3">
    <name type="scientific">Popillia japonica</name>
    <name type="common">Japanese beetle</name>
    <dbReference type="NCBI Taxonomy" id="7064"/>
    <lineage>
        <taxon>Eukaryota</taxon>
        <taxon>Metazoa</taxon>
        <taxon>Ecdysozoa</taxon>
        <taxon>Arthropoda</taxon>
        <taxon>Hexapoda</taxon>
        <taxon>Insecta</taxon>
        <taxon>Pterygota</taxon>
        <taxon>Neoptera</taxon>
        <taxon>Endopterygota</taxon>
        <taxon>Coleoptera</taxon>
        <taxon>Polyphaga</taxon>
        <taxon>Scarabaeiformia</taxon>
        <taxon>Scarabaeidae</taxon>
        <taxon>Rutelinae</taxon>
        <taxon>Popillia</taxon>
    </lineage>
</organism>
<feature type="compositionally biased region" description="Polar residues" evidence="1">
    <location>
        <begin position="43"/>
        <end position="63"/>
    </location>
</feature>
<dbReference type="EMBL" id="JASPKY010000463">
    <property type="protein sequence ID" value="KAK9696057.1"/>
    <property type="molecule type" value="Genomic_DNA"/>
</dbReference>
<reference evidence="2 3" key="1">
    <citation type="journal article" date="2024" name="BMC Genomics">
        <title>De novo assembly and annotation of Popillia japonica's genome with initial clues to its potential as an invasive pest.</title>
        <authorList>
            <person name="Cucini C."/>
            <person name="Boschi S."/>
            <person name="Funari R."/>
            <person name="Cardaioli E."/>
            <person name="Iannotti N."/>
            <person name="Marturano G."/>
            <person name="Paoli F."/>
            <person name="Bruttini M."/>
            <person name="Carapelli A."/>
            <person name="Frati F."/>
            <person name="Nardi F."/>
        </authorList>
    </citation>
    <scope>NUCLEOTIDE SEQUENCE [LARGE SCALE GENOMIC DNA]</scope>
    <source>
        <strain evidence="2">DMR45628</strain>
    </source>
</reference>
<accession>A0AAW1IZU6</accession>
<comment type="caution">
    <text evidence="2">The sequence shown here is derived from an EMBL/GenBank/DDBJ whole genome shotgun (WGS) entry which is preliminary data.</text>
</comment>
<feature type="region of interest" description="Disordered" evidence="1">
    <location>
        <begin position="33"/>
        <end position="86"/>
    </location>
</feature>
<evidence type="ECO:0000256" key="1">
    <source>
        <dbReference type="SAM" id="MobiDB-lite"/>
    </source>
</evidence>
<dbReference type="AlphaFoldDB" id="A0AAW1IZU6"/>
<keyword evidence="3" id="KW-1185">Reference proteome</keyword>
<proteinExistence type="predicted"/>
<gene>
    <name evidence="2" type="ORF">QE152_g32163</name>
</gene>
<sequence>MRRRDPYSHAYPNQNFLSYASLHITRKMDEMRDYYPRRRGVSGATQQETSNHNSAQNDSSSTDGEPLSVKRSRWTKSQPAKWKENVMKEKRCMGQPYCSIKAMLRPAKTPKLLR</sequence>
<evidence type="ECO:0000313" key="2">
    <source>
        <dbReference type="EMBL" id="KAK9696057.1"/>
    </source>
</evidence>
<evidence type="ECO:0000313" key="3">
    <source>
        <dbReference type="Proteomes" id="UP001458880"/>
    </source>
</evidence>
<dbReference type="Proteomes" id="UP001458880">
    <property type="component" value="Unassembled WGS sequence"/>
</dbReference>
<protein>
    <submittedName>
        <fullName evidence="2">Uncharacterized protein</fullName>
    </submittedName>
</protein>
<name>A0AAW1IZU6_POPJA</name>